<evidence type="ECO:0000313" key="8">
    <source>
        <dbReference type="Proteomes" id="UP000002315"/>
    </source>
</evidence>
<feature type="transmembrane region" description="Helical" evidence="6">
    <location>
        <begin position="132"/>
        <end position="149"/>
    </location>
</feature>
<sequence length="265" mass="28526">MFSVIQCQFMQNAIIGAFLAGIACGIIGTYVVVKRIVFIAGGISHAAFGGIGLGYFLNLNPILTSLPFTSVLATMMGIIVEKSDVSEDVVIGILWAVGMAIGILFVNLTPGYVSGLFTYLFGNILMISKSDLILMTILDTIILTTVFLFNKEFTAISFDEEYAEALGVPTTIFYLFLLNLVAISIIMIIKAMGIILTIALLTIPAAIGKKYTSRIESMMKIAAFIAIISSLIGLELSYLLNLSSGATIVLVLAILFIITHITKEK</sequence>
<dbReference type="InterPro" id="IPR037294">
    <property type="entry name" value="ABC_BtuC-like"/>
</dbReference>
<dbReference type="AlphaFoldDB" id="E3GWX4"/>
<evidence type="ECO:0000256" key="6">
    <source>
        <dbReference type="SAM" id="Phobius"/>
    </source>
</evidence>
<evidence type="ECO:0000256" key="1">
    <source>
        <dbReference type="ARBA" id="ARBA00004141"/>
    </source>
</evidence>
<dbReference type="Pfam" id="PF00950">
    <property type="entry name" value="ABC-3"/>
    <property type="match status" value="1"/>
</dbReference>
<keyword evidence="4 6" id="KW-1133">Transmembrane helix</keyword>
<evidence type="ECO:0000256" key="4">
    <source>
        <dbReference type="ARBA" id="ARBA00022989"/>
    </source>
</evidence>
<feature type="transmembrane region" description="Helical" evidence="6">
    <location>
        <begin position="36"/>
        <end position="57"/>
    </location>
</feature>
<feature type="transmembrane region" description="Helical" evidence="6">
    <location>
        <begin position="12"/>
        <end position="30"/>
    </location>
</feature>
<dbReference type="EMBL" id="CP002278">
    <property type="protein sequence ID" value="ADP76863.1"/>
    <property type="molecule type" value="Genomic_DNA"/>
</dbReference>
<dbReference type="STRING" id="523846.Mfer_0059"/>
<dbReference type="GO" id="GO:0055085">
    <property type="term" value="P:transmembrane transport"/>
    <property type="evidence" value="ECO:0007669"/>
    <property type="project" value="InterPro"/>
</dbReference>
<keyword evidence="8" id="KW-1185">Reference proteome</keyword>
<dbReference type="PANTHER" id="PTHR30477:SF18">
    <property type="entry name" value="METAL TRANSPORT SYSTEM MEMBRANE PROTEIN CT_417-RELATED"/>
    <property type="match status" value="1"/>
</dbReference>
<evidence type="ECO:0000313" key="7">
    <source>
        <dbReference type="EMBL" id="ADP76863.1"/>
    </source>
</evidence>
<organism evidence="7 8">
    <name type="scientific">Methanothermus fervidus (strain ATCC 43054 / DSM 2088 / JCM 10308 / V24 S)</name>
    <dbReference type="NCBI Taxonomy" id="523846"/>
    <lineage>
        <taxon>Archaea</taxon>
        <taxon>Methanobacteriati</taxon>
        <taxon>Methanobacteriota</taxon>
        <taxon>Methanomada group</taxon>
        <taxon>Methanobacteria</taxon>
        <taxon>Methanobacteriales</taxon>
        <taxon>Methanothermaceae</taxon>
        <taxon>Methanothermus</taxon>
    </lineage>
</organism>
<proteinExistence type="inferred from homology"/>
<dbReference type="GO" id="GO:0010043">
    <property type="term" value="P:response to zinc ion"/>
    <property type="evidence" value="ECO:0007669"/>
    <property type="project" value="TreeGrafter"/>
</dbReference>
<evidence type="ECO:0000256" key="2">
    <source>
        <dbReference type="ARBA" id="ARBA00008034"/>
    </source>
</evidence>
<dbReference type="Proteomes" id="UP000002315">
    <property type="component" value="Chromosome"/>
</dbReference>
<feature type="transmembrane region" description="Helical" evidence="6">
    <location>
        <begin position="221"/>
        <end position="240"/>
    </location>
</feature>
<feature type="transmembrane region" description="Helical" evidence="6">
    <location>
        <begin position="92"/>
        <end position="120"/>
    </location>
</feature>
<feature type="transmembrane region" description="Helical" evidence="6">
    <location>
        <begin position="246"/>
        <end position="262"/>
    </location>
</feature>
<dbReference type="InterPro" id="IPR001626">
    <property type="entry name" value="ABC_TroCD"/>
</dbReference>
<evidence type="ECO:0000256" key="3">
    <source>
        <dbReference type="ARBA" id="ARBA00022692"/>
    </source>
</evidence>
<comment type="subcellular location">
    <subcellularLocation>
        <location evidence="1">Membrane</location>
        <topology evidence="1">Multi-pass membrane protein</topology>
    </subcellularLocation>
</comment>
<dbReference type="HOGENOM" id="CLU_028808_3_0_2"/>
<dbReference type="SUPFAM" id="SSF81345">
    <property type="entry name" value="ABC transporter involved in vitamin B12 uptake, BtuC"/>
    <property type="match status" value="1"/>
</dbReference>
<feature type="transmembrane region" description="Helical" evidence="6">
    <location>
        <begin position="172"/>
        <end position="201"/>
    </location>
</feature>
<dbReference type="OrthoDB" id="11310at2157"/>
<keyword evidence="5 6" id="KW-0472">Membrane</keyword>
<reference evidence="7 8" key="1">
    <citation type="journal article" date="2010" name="Stand. Genomic Sci.">
        <title>Complete genome sequence of Methanothermus fervidus type strain (V24S).</title>
        <authorList>
            <person name="Anderson I."/>
            <person name="Djao O.D."/>
            <person name="Misra M."/>
            <person name="Chertkov O."/>
            <person name="Nolan M."/>
            <person name="Lucas S."/>
            <person name="Lapidus A."/>
            <person name="Del Rio T.G."/>
            <person name="Tice H."/>
            <person name="Cheng J.F."/>
            <person name="Tapia R."/>
            <person name="Han C."/>
            <person name="Goodwin L."/>
            <person name="Pitluck S."/>
            <person name="Liolios K."/>
            <person name="Ivanova N."/>
            <person name="Mavromatis K."/>
            <person name="Mikhailova N."/>
            <person name="Pati A."/>
            <person name="Brambilla E."/>
            <person name="Chen A."/>
            <person name="Palaniappan K."/>
            <person name="Land M."/>
            <person name="Hauser L."/>
            <person name="Chang Y.J."/>
            <person name="Jeffries C.D."/>
            <person name="Sikorski J."/>
            <person name="Spring S."/>
            <person name="Rohde M."/>
            <person name="Eichinger K."/>
            <person name="Huber H."/>
            <person name="Wirth R."/>
            <person name="Goker M."/>
            <person name="Detter J.C."/>
            <person name="Woyke T."/>
            <person name="Bristow J."/>
            <person name="Eisen J.A."/>
            <person name="Markowitz V."/>
            <person name="Hugenholtz P."/>
            <person name="Klenk H.P."/>
            <person name="Kyrpides N.C."/>
        </authorList>
    </citation>
    <scope>NUCLEOTIDE SEQUENCE [LARGE SCALE GENOMIC DNA]</scope>
    <source>
        <strain evidence="8">ATCC 43054 / DSM 2088 / JCM 10308 / V24 S</strain>
    </source>
</reference>
<dbReference type="PANTHER" id="PTHR30477">
    <property type="entry name" value="ABC-TRANSPORTER METAL-BINDING PROTEIN"/>
    <property type="match status" value="1"/>
</dbReference>
<feature type="transmembrane region" description="Helical" evidence="6">
    <location>
        <begin position="62"/>
        <end position="80"/>
    </location>
</feature>
<comment type="similarity">
    <text evidence="2">Belongs to the ABC-3 integral membrane protein family.</text>
</comment>
<dbReference type="GO" id="GO:0043190">
    <property type="term" value="C:ATP-binding cassette (ABC) transporter complex"/>
    <property type="evidence" value="ECO:0007669"/>
    <property type="project" value="InterPro"/>
</dbReference>
<name>E3GWX4_METFV</name>
<dbReference type="Gene3D" id="1.10.3470.10">
    <property type="entry name" value="ABC transporter involved in vitamin B12 uptake, BtuC"/>
    <property type="match status" value="1"/>
</dbReference>
<dbReference type="CDD" id="cd06550">
    <property type="entry name" value="TM_ABC_iron-siderophores_like"/>
    <property type="match status" value="1"/>
</dbReference>
<accession>E3GWX4</accession>
<protein>
    <submittedName>
        <fullName evidence="7">ABC-3 protein</fullName>
    </submittedName>
</protein>
<evidence type="ECO:0000256" key="5">
    <source>
        <dbReference type="ARBA" id="ARBA00023136"/>
    </source>
</evidence>
<dbReference type="KEGG" id="mfv:Mfer_0059"/>
<keyword evidence="3 6" id="KW-0812">Transmembrane</keyword>
<gene>
    <name evidence="7" type="ordered locus">Mfer_0059</name>
</gene>